<keyword evidence="4" id="KW-0547">Nucleotide-binding</keyword>
<evidence type="ECO:0000313" key="9">
    <source>
        <dbReference type="EMBL" id="PHT52286.1"/>
    </source>
</evidence>
<dbReference type="Gene3D" id="1.10.10.10">
    <property type="entry name" value="Winged helix-like DNA-binding domain superfamily/Winged helix DNA-binding domain"/>
    <property type="match status" value="1"/>
</dbReference>
<dbReference type="SUPFAM" id="SSF52540">
    <property type="entry name" value="P-loop containing nucleoside triphosphate hydrolases"/>
    <property type="match status" value="1"/>
</dbReference>
<feature type="non-terminal residue" evidence="9">
    <location>
        <position position="1073"/>
    </location>
</feature>
<evidence type="ECO:0000256" key="6">
    <source>
        <dbReference type="ARBA" id="ARBA00022840"/>
    </source>
</evidence>
<keyword evidence="10" id="KW-1185">Reference proteome</keyword>
<dbReference type="Gene3D" id="1.20.5.4130">
    <property type="match status" value="1"/>
</dbReference>
<evidence type="ECO:0000259" key="7">
    <source>
        <dbReference type="Pfam" id="PF00931"/>
    </source>
</evidence>
<dbReference type="InterPro" id="IPR032675">
    <property type="entry name" value="LRR_dom_sf"/>
</dbReference>
<dbReference type="Pfam" id="PF00931">
    <property type="entry name" value="NB-ARC"/>
    <property type="match status" value="1"/>
</dbReference>
<dbReference type="FunFam" id="1.10.8.430:FF:000003">
    <property type="entry name" value="Probable disease resistance protein At5g66910"/>
    <property type="match status" value="1"/>
</dbReference>
<comment type="caution">
    <text evidence="9">The sequence shown here is derived from an EMBL/GenBank/DDBJ whole genome shotgun (WGS) entry which is preliminary data.</text>
</comment>
<dbReference type="InterPro" id="IPR036388">
    <property type="entry name" value="WH-like_DNA-bd_sf"/>
</dbReference>
<dbReference type="FunFam" id="1.10.10.10:FF:000322">
    <property type="entry name" value="Probable disease resistance protein At1g63360"/>
    <property type="match status" value="1"/>
</dbReference>
<dbReference type="GO" id="GO:0043531">
    <property type="term" value="F:ADP binding"/>
    <property type="evidence" value="ECO:0007669"/>
    <property type="project" value="InterPro"/>
</dbReference>
<dbReference type="InterPro" id="IPR027417">
    <property type="entry name" value="P-loop_NTPase"/>
</dbReference>
<comment type="similarity">
    <text evidence="1">Belongs to the disease resistance NB-LRR family.</text>
</comment>
<evidence type="ECO:0000256" key="5">
    <source>
        <dbReference type="ARBA" id="ARBA00022821"/>
    </source>
</evidence>
<proteinExistence type="inferred from homology"/>
<dbReference type="Gene3D" id="3.80.10.10">
    <property type="entry name" value="Ribonuclease Inhibitor"/>
    <property type="match status" value="1"/>
</dbReference>
<reference evidence="9 10" key="1">
    <citation type="journal article" date="2017" name="Genome Biol.">
        <title>New reference genome sequences of hot pepper reveal the massive evolution of plant disease-resistance genes by retroduplication.</title>
        <authorList>
            <person name="Kim S."/>
            <person name="Park J."/>
            <person name="Yeom S.I."/>
            <person name="Kim Y.M."/>
            <person name="Seo E."/>
            <person name="Kim K.T."/>
            <person name="Kim M.S."/>
            <person name="Lee J.M."/>
            <person name="Cheong K."/>
            <person name="Shin H.S."/>
            <person name="Kim S.B."/>
            <person name="Han K."/>
            <person name="Lee J."/>
            <person name="Park M."/>
            <person name="Lee H.A."/>
            <person name="Lee H.Y."/>
            <person name="Lee Y."/>
            <person name="Oh S."/>
            <person name="Lee J.H."/>
            <person name="Choi E."/>
            <person name="Choi E."/>
            <person name="Lee S.E."/>
            <person name="Jeon J."/>
            <person name="Kim H."/>
            <person name="Choi G."/>
            <person name="Song H."/>
            <person name="Lee J."/>
            <person name="Lee S.C."/>
            <person name="Kwon J.K."/>
            <person name="Lee H.Y."/>
            <person name="Koo N."/>
            <person name="Hong Y."/>
            <person name="Kim R.W."/>
            <person name="Kang W.H."/>
            <person name="Huh J.H."/>
            <person name="Kang B.C."/>
            <person name="Yang T.J."/>
            <person name="Lee Y.H."/>
            <person name="Bennetzen J.L."/>
            <person name="Choi D."/>
        </authorList>
    </citation>
    <scope>NUCLEOTIDE SEQUENCE [LARGE SCALE GENOMIC DNA]</scope>
    <source>
        <strain evidence="10">cv. PBC81</strain>
    </source>
</reference>
<name>A0A2G2X464_CAPBA</name>
<dbReference type="Gene3D" id="3.40.50.300">
    <property type="entry name" value="P-loop containing nucleotide triphosphate hydrolases"/>
    <property type="match status" value="1"/>
</dbReference>
<dbReference type="InterPro" id="IPR042197">
    <property type="entry name" value="Apaf_helical"/>
</dbReference>
<dbReference type="Proteomes" id="UP000224567">
    <property type="component" value="Unassembled WGS sequence"/>
</dbReference>
<evidence type="ECO:0000313" key="10">
    <source>
        <dbReference type="Proteomes" id="UP000224567"/>
    </source>
</evidence>
<dbReference type="PANTHER" id="PTHR15140:SF33">
    <property type="entry name" value="LATE BLIGHT RESISTANCE PROTEIN HOMOLOG R1A-3 ISOFORM X1"/>
    <property type="match status" value="1"/>
</dbReference>
<evidence type="ECO:0000256" key="1">
    <source>
        <dbReference type="ARBA" id="ARBA00008894"/>
    </source>
</evidence>
<keyword evidence="5" id="KW-0611">Plant defense</keyword>
<dbReference type="SUPFAM" id="SSF52058">
    <property type="entry name" value="L domain-like"/>
    <property type="match status" value="1"/>
</dbReference>
<dbReference type="InterPro" id="IPR002182">
    <property type="entry name" value="NB-ARC"/>
</dbReference>
<dbReference type="InterPro" id="IPR058922">
    <property type="entry name" value="WHD_DRP"/>
</dbReference>
<evidence type="ECO:0000256" key="2">
    <source>
        <dbReference type="ARBA" id="ARBA00022614"/>
    </source>
</evidence>
<dbReference type="EMBL" id="MLFT02000003">
    <property type="protein sequence ID" value="PHT52286.1"/>
    <property type="molecule type" value="Genomic_DNA"/>
</dbReference>
<accession>A0A2G2X464</accession>
<dbReference type="Pfam" id="PF23559">
    <property type="entry name" value="WHD_DRP"/>
    <property type="match status" value="1"/>
</dbReference>
<protein>
    <submittedName>
        <fullName evidence="9">Uncharacterized protein</fullName>
    </submittedName>
</protein>
<sequence>MAYASVASLMRTMGVVLASKLPMRSAISDHEEEFLALHKKVSFFEIFLKNFEKNKTSGKVTDLEAQIKELATVVEQIIQQRLTEIVTADNVLQREKIHEWFQDSLKQVVEEFDCVQKELTKFQDKGKQAPKEFLVQDSSSVKHTPYVENNMVGRDDQMKWMLTELTRYGGSSGELKVIPIVGMGGVGKTTLAKEVYNDESIRLHFDVRAWATVSQKHNIKEILLSLWRCEKGENIYVDSEAELAEMLQKSLKGKRYLIVLDDMWKTEAWDAVRQCFPRENKGSGILLTTRNTEVALYAGTKNLSLQMSFMDQHESWNLFESIAFSNEVLPSEFETIGKQIVDKCHGLPLSISVVAGLLKSRRTIEYWENVAKDVKSVTNDPDKQFLDVLGLSYNQLTSDLKACLLYFGIFPEDKEISAKSLARFWMAEGFLKLENDLEGEAEKCLHELVDRCLVLVCKKSPDGTKIRSCKVHDLIHDLCLREIQRGNVFIMDDIRFEVSRAQHSMHKMHPFEKSDANHVPSEFLLSPMHMMQPFKKLDGKHFPSGSLISPMQMMHPFEKLDGKHFPSGSLISPMQMMQPFKKLDGKHFPSGSLISPMQMVQPFNKLDGKHFPSGSLSSSMHMMQPFKKLDGKHFPSESLSSPMHMMQPFEKLDFPSDFIISFSPSMEPFKKLEEKHFPSVSLISPLPTTHPFKSSISNAFAMYSSPRDLYRALLTPVHRQLRFHDDNNFVEQTHSIFLFGRYSAAFNLSNFHYKLLKVLDLRCMHIYSFPEQIVSLIWLTYLALSFTREFHIPRAIYRLWNLQTFIAEGSNFAIGYFHEEIWGLMQLRHLELRRFYFPNLPDGSVNKGRLLDFPNIQTISYLSPRYCTKEVILGIQNAKKLGIGGDVDDFKSIQDSGLLNNLVHLQQLETLSLKLIFCPMSVRISLGTIPSAKAFPATLKKLKLDGTWLSWSCLDIIAELPNLEVLKLMNAACCGEEWHPNVRGFTRLKLLHIIQHDLKYWEATHDNFPVLERLMLSGFRYLKEIPIEFAEINTLQQIVLRGCLPELGESAARIQKEQDDLGNKPVDVHFSDR</sequence>
<feature type="domain" description="Disease resistance protein winged helix" evidence="8">
    <location>
        <begin position="409"/>
        <end position="479"/>
    </location>
</feature>
<reference evidence="10" key="2">
    <citation type="journal article" date="2017" name="J. Anim. Genet.">
        <title>Multiple reference genome sequences of hot pepper reveal the massive evolution of plant disease resistance genes by retroduplication.</title>
        <authorList>
            <person name="Kim S."/>
            <person name="Park J."/>
            <person name="Yeom S.-I."/>
            <person name="Kim Y.-M."/>
            <person name="Seo E."/>
            <person name="Kim K.-T."/>
            <person name="Kim M.-S."/>
            <person name="Lee J.M."/>
            <person name="Cheong K."/>
            <person name="Shin H.-S."/>
            <person name="Kim S.-B."/>
            <person name="Han K."/>
            <person name="Lee J."/>
            <person name="Park M."/>
            <person name="Lee H.-A."/>
            <person name="Lee H.-Y."/>
            <person name="Lee Y."/>
            <person name="Oh S."/>
            <person name="Lee J.H."/>
            <person name="Choi E."/>
            <person name="Choi E."/>
            <person name="Lee S.E."/>
            <person name="Jeon J."/>
            <person name="Kim H."/>
            <person name="Choi G."/>
            <person name="Song H."/>
            <person name="Lee J."/>
            <person name="Lee S.-C."/>
            <person name="Kwon J.-K."/>
            <person name="Lee H.-Y."/>
            <person name="Koo N."/>
            <person name="Hong Y."/>
            <person name="Kim R.W."/>
            <person name="Kang W.-H."/>
            <person name="Huh J.H."/>
            <person name="Kang B.-C."/>
            <person name="Yang T.-J."/>
            <person name="Lee Y.-H."/>
            <person name="Bennetzen J.L."/>
            <person name="Choi D."/>
        </authorList>
    </citation>
    <scope>NUCLEOTIDE SEQUENCE [LARGE SCALE GENOMIC DNA]</scope>
    <source>
        <strain evidence="10">cv. PBC81</strain>
    </source>
</reference>
<dbReference type="AlphaFoldDB" id="A0A2G2X464"/>
<organism evidence="9 10">
    <name type="scientific">Capsicum baccatum</name>
    <name type="common">Peruvian pepper</name>
    <dbReference type="NCBI Taxonomy" id="33114"/>
    <lineage>
        <taxon>Eukaryota</taxon>
        <taxon>Viridiplantae</taxon>
        <taxon>Streptophyta</taxon>
        <taxon>Embryophyta</taxon>
        <taxon>Tracheophyta</taxon>
        <taxon>Spermatophyta</taxon>
        <taxon>Magnoliopsida</taxon>
        <taxon>eudicotyledons</taxon>
        <taxon>Gunneridae</taxon>
        <taxon>Pentapetalae</taxon>
        <taxon>asterids</taxon>
        <taxon>lamiids</taxon>
        <taxon>Solanales</taxon>
        <taxon>Solanaceae</taxon>
        <taxon>Solanoideae</taxon>
        <taxon>Capsiceae</taxon>
        <taxon>Capsicum</taxon>
    </lineage>
</organism>
<dbReference type="Gene3D" id="1.10.8.430">
    <property type="entry name" value="Helical domain of apoptotic protease-activating factors"/>
    <property type="match status" value="1"/>
</dbReference>
<evidence type="ECO:0000259" key="8">
    <source>
        <dbReference type="Pfam" id="PF23559"/>
    </source>
</evidence>
<dbReference type="FunFam" id="3.40.50.300:FF:001091">
    <property type="entry name" value="Probable disease resistance protein At1g61300"/>
    <property type="match status" value="1"/>
</dbReference>
<feature type="domain" description="NB-ARC" evidence="7">
    <location>
        <begin position="172"/>
        <end position="327"/>
    </location>
</feature>
<keyword evidence="6" id="KW-0067">ATP-binding</keyword>
<gene>
    <name evidence="9" type="ORF">CQW23_06748</name>
</gene>
<keyword evidence="3" id="KW-0677">Repeat</keyword>
<dbReference type="OrthoDB" id="912582at2759"/>
<evidence type="ECO:0000256" key="3">
    <source>
        <dbReference type="ARBA" id="ARBA00022737"/>
    </source>
</evidence>
<dbReference type="GO" id="GO:0051607">
    <property type="term" value="P:defense response to virus"/>
    <property type="evidence" value="ECO:0007669"/>
    <property type="project" value="UniProtKB-ARBA"/>
</dbReference>
<keyword evidence="2" id="KW-0433">Leucine-rich repeat</keyword>
<evidence type="ECO:0000256" key="4">
    <source>
        <dbReference type="ARBA" id="ARBA00022741"/>
    </source>
</evidence>
<dbReference type="GO" id="GO:0005524">
    <property type="term" value="F:ATP binding"/>
    <property type="evidence" value="ECO:0007669"/>
    <property type="project" value="UniProtKB-KW"/>
</dbReference>
<dbReference type="PANTHER" id="PTHR15140">
    <property type="entry name" value="TUBULIN-SPECIFIC CHAPERONE E"/>
    <property type="match status" value="1"/>
</dbReference>
<dbReference type="PRINTS" id="PR00364">
    <property type="entry name" value="DISEASERSIST"/>
</dbReference>